<dbReference type="AlphaFoldDB" id="A0A433Y6D5"/>
<comment type="caution">
    <text evidence="1">The sequence shown here is derived from an EMBL/GenBank/DDBJ whole genome shotgun (WGS) entry which is preliminary data.</text>
</comment>
<accession>A0A433Y6D5</accession>
<name>A0A433Y6D5_9BACL</name>
<evidence type="ECO:0000313" key="1">
    <source>
        <dbReference type="EMBL" id="RUT44508.1"/>
    </source>
</evidence>
<protein>
    <submittedName>
        <fullName evidence="1">Uncharacterized protein</fullName>
    </submittedName>
</protein>
<proteinExistence type="predicted"/>
<organism evidence="1 2">
    <name type="scientific">Paenibacillus anaericanus</name>
    <dbReference type="NCBI Taxonomy" id="170367"/>
    <lineage>
        <taxon>Bacteria</taxon>
        <taxon>Bacillati</taxon>
        <taxon>Bacillota</taxon>
        <taxon>Bacilli</taxon>
        <taxon>Bacillales</taxon>
        <taxon>Paenibacillaceae</taxon>
        <taxon>Paenibacillus</taxon>
    </lineage>
</organism>
<dbReference type="Proteomes" id="UP000279446">
    <property type="component" value="Unassembled WGS sequence"/>
</dbReference>
<dbReference type="OrthoDB" id="2597490at2"/>
<reference evidence="1 2" key="1">
    <citation type="submission" date="2018-12" db="EMBL/GenBank/DDBJ databases">
        <authorList>
            <person name="Sun L."/>
            <person name="Chen Z."/>
        </authorList>
    </citation>
    <scope>NUCLEOTIDE SEQUENCE [LARGE SCALE GENOMIC DNA]</scope>
    <source>
        <strain evidence="1 2">DSM 15890</strain>
    </source>
</reference>
<keyword evidence="2" id="KW-1185">Reference proteome</keyword>
<sequence length="172" mass="20153">MKRRIALIIILFIVLVAAGIIRFYKNLSPEIKPTDLVIESTIQKLDDDLFIIEMQVNRKADDNYSNFVYPLVSGLGNISFIEEDNLYSPSSVGDDSESHELLLNNFTFKQLNYDLNGFSIPSNKGIYKMKFTLRKFDDFQEIKDPHIYYIHKEKRFGKTLNWIEKFDVEILE</sequence>
<gene>
    <name evidence="1" type="ORF">EJP82_18005</name>
</gene>
<evidence type="ECO:0000313" key="2">
    <source>
        <dbReference type="Proteomes" id="UP000279446"/>
    </source>
</evidence>
<dbReference type="RefSeq" id="WP_127193453.1">
    <property type="nucleotide sequence ID" value="NZ_RZNY01000015.1"/>
</dbReference>
<dbReference type="EMBL" id="RZNY01000015">
    <property type="protein sequence ID" value="RUT44508.1"/>
    <property type="molecule type" value="Genomic_DNA"/>
</dbReference>